<reference evidence="8" key="1">
    <citation type="submission" date="2009-08" db="EMBL/GenBank/DDBJ databases">
        <title>Annotation of Salpingoeca rosetta.</title>
        <authorList>
            <consortium name="The Broad Institute Genome Sequencing Platform"/>
            <person name="Russ C."/>
            <person name="Cuomo C."/>
            <person name="Burger G."/>
            <person name="Gray M.W."/>
            <person name="Holland P.W.H."/>
            <person name="King N."/>
            <person name="Lang F.B.F."/>
            <person name="Roger A.J."/>
            <person name="Ruiz-Trillo I."/>
            <person name="Young S.K."/>
            <person name="Zeng Q."/>
            <person name="Gargeya S."/>
            <person name="Alvarado L."/>
            <person name="Berlin A."/>
            <person name="Chapman S.B."/>
            <person name="Chen Z."/>
            <person name="Freedman E."/>
            <person name="Gellesch M."/>
            <person name="Goldberg J."/>
            <person name="Griggs A."/>
            <person name="Gujja S."/>
            <person name="Heilman E."/>
            <person name="Heiman D."/>
            <person name="Howarth C."/>
            <person name="Mehta T."/>
            <person name="Neiman D."/>
            <person name="Pearson M."/>
            <person name="Roberts A."/>
            <person name="Saif S."/>
            <person name="Shea T."/>
            <person name="Shenoy N."/>
            <person name="Sisk P."/>
            <person name="Stolte C."/>
            <person name="Sykes S."/>
            <person name="White J."/>
            <person name="Yandava C."/>
            <person name="Haas B."/>
            <person name="Nusbaum C."/>
            <person name="Birren B."/>
        </authorList>
    </citation>
    <scope>NUCLEOTIDE SEQUENCE [LARGE SCALE GENOMIC DNA]</scope>
    <source>
        <strain evidence="8">ATCC 50818</strain>
    </source>
</reference>
<dbReference type="EMBL" id="GL832976">
    <property type="protein sequence ID" value="EGD77133.1"/>
    <property type="molecule type" value="Genomic_DNA"/>
</dbReference>
<evidence type="ECO:0000256" key="1">
    <source>
        <dbReference type="ARBA" id="ARBA00004141"/>
    </source>
</evidence>
<keyword evidence="4" id="KW-1133">Transmembrane helix</keyword>
<dbReference type="PANTHER" id="PTHR11266">
    <property type="entry name" value="PEROXISOMAL MEMBRANE PROTEIN 2, PXMP2 MPV17"/>
    <property type="match status" value="1"/>
</dbReference>
<dbReference type="KEGG" id="sre:PTSG_07467"/>
<dbReference type="OMA" id="TIWFRRM"/>
<dbReference type="OrthoDB" id="430207at2759"/>
<dbReference type="Proteomes" id="UP000007799">
    <property type="component" value="Unassembled WGS sequence"/>
</dbReference>
<keyword evidence="3" id="KW-0812">Transmembrane</keyword>
<dbReference type="Pfam" id="PF04117">
    <property type="entry name" value="Mpv17_PMP22"/>
    <property type="match status" value="1"/>
</dbReference>
<comment type="subcellular location">
    <subcellularLocation>
        <location evidence="1">Membrane</location>
        <topology evidence="1">Multi-pass membrane protein</topology>
    </subcellularLocation>
</comment>
<dbReference type="InParanoid" id="F2UIT4"/>
<comment type="similarity">
    <text evidence="2 6">Belongs to the peroxisomal membrane protein PXMP2/4 family.</text>
</comment>
<keyword evidence="5" id="KW-0472">Membrane</keyword>
<name>F2UIT4_SALR5</name>
<evidence type="ECO:0000313" key="8">
    <source>
        <dbReference type="EMBL" id="EGD77133.1"/>
    </source>
</evidence>
<keyword evidence="9" id="KW-1185">Reference proteome</keyword>
<feature type="compositionally biased region" description="Gly residues" evidence="7">
    <location>
        <begin position="237"/>
        <end position="251"/>
    </location>
</feature>
<evidence type="ECO:0000256" key="7">
    <source>
        <dbReference type="SAM" id="MobiDB-lite"/>
    </source>
</evidence>
<evidence type="ECO:0000256" key="2">
    <source>
        <dbReference type="ARBA" id="ARBA00006824"/>
    </source>
</evidence>
<dbReference type="AlphaFoldDB" id="F2UIT4"/>
<evidence type="ECO:0000256" key="4">
    <source>
        <dbReference type="ARBA" id="ARBA00022989"/>
    </source>
</evidence>
<protein>
    <submittedName>
        <fullName evidence="8">Uncharacterized protein</fullName>
    </submittedName>
</protein>
<accession>F2UIT4</accession>
<evidence type="ECO:0000256" key="3">
    <source>
        <dbReference type="ARBA" id="ARBA00022692"/>
    </source>
</evidence>
<proteinExistence type="inferred from homology"/>
<dbReference type="RefSeq" id="XP_004990972.1">
    <property type="nucleotide sequence ID" value="XM_004990915.1"/>
</dbReference>
<sequence>MTTMARRVVAWYMHNLRTRPIRTNMGTSAVLMAIGDTIAQQRLEDSLPKGHVRHTIIPKNPLFPQGLHLDLARTSVMTTWSALMGIFWTIWFRRMDLLFAAAPHRLLGVAGKVATTAVFAQPLTNTTFLSGVTAIEEVLILGTTDLGKVAEAAKEKLRAELWNTLRSSWMFWSPCNVMTWTFFPAHTRVAFGGVVSMVWNVYLSFVEHRAQGETLLSALEIGDEHVDNSNSGTDTGASGGGGGGGGGGRVA</sequence>
<dbReference type="GO" id="GO:0005737">
    <property type="term" value="C:cytoplasm"/>
    <property type="evidence" value="ECO:0007669"/>
    <property type="project" value="TreeGrafter"/>
</dbReference>
<organism evidence="9">
    <name type="scientific">Salpingoeca rosetta (strain ATCC 50818 / BSB-021)</name>
    <dbReference type="NCBI Taxonomy" id="946362"/>
    <lineage>
        <taxon>Eukaryota</taxon>
        <taxon>Choanoflagellata</taxon>
        <taxon>Craspedida</taxon>
        <taxon>Salpingoecidae</taxon>
        <taxon>Salpingoeca</taxon>
    </lineage>
</organism>
<gene>
    <name evidence="8" type="ORF">PTSG_07467</name>
</gene>
<dbReference type="eggNOG" id="ENOG502SY05">
    <property type="taxonomic scope" value="Eukaryota"/>
</dbReference>
<evidence type="ECO:0000256" key="5">
    <source>
        <dbReference type="ARBA" id="ARBA00023136"/>
    </source>
</evidence>
<dbReference type="STRING" id="946362.F2UIT4"/>
<evidence type="ECO:0000313" key="9">
    <source>
        <dbReference type="Proteomes" id="UP000007799"/>
    </source>
</evidence>
<dbReference type="PANTHER" id="PTHR11266:SF17">
    <property type="entry name" value="PROTEIN MPV17"/>
    <property type="match status" value="1"/>
</dbReference>
<dbReference type="InterPro" id="IPR007248">
    <property type="entry name" value="Mpv17_PMP22"/>
</dbReference>
<feature type="region of interest" description="Disordered" evidence="7">
    <location>
        <begin position="227"/>
        <end position="251"/>
    </location>
</feature>
<dbReference type="GeneID" id="16071534"/>
<evidence type="ECO:0000256" key="6">
    <source>
        <dbReference type="RuleBase" id="RU363053"/>
    </source>
</evidence>
<dbReference type="GO" id="GO:0016020">
    <property type="term" value="C:membrane"/>
    <property type="evidence" value="ECO:0007669"/>
    <property type="project" value="UniProtKB-SubCell"/>
</dbReference>